<dbReference type="Proteomes" id="UP000700800">
    <property type="component" value="Unassembled WGS sequence"/>
</dbReference>
<dbReference type="EMBL" id="SVAF01000013">
    <property type="protein sequence ID" value="MBE6164841.1"/>
    <property type="molecule type" value="Genomic_DNA"/>
</dbReference>
<keyword evidence="1" id="KW-0812">Transmembrane</keyword>
<evidence type="ECO:0000313" key="2">
    <source>
        <dbReference type="EMBL" id="MBE6164841.1"/>
    </source>
</evidence>
<proteinExistence type="predicted"/>
<evidence type="ECO:0000313" key="3">
    <source>
        <dbReference type="Proteomes" id="UP000700800"/>
    </source>
</evidence>
<protein>
    <submittedName>
        <fullName evidence="2">DUF1097 domain-containing protein</fullName>
    </submittedName>
</protein>
<keyword evidence="1" id="KW-1133">Transmembrane helix</keyword>
<gene>
    <name evidence="2" type="ORF">E7156_05970</name>
</gene>
<sequence length="167" mass="18152">MMIKKRETITLAMLIALLPPLWAVLAPYLGIKVGAVSLICASLYVLSGNQLKEAVPLSIGLIFGDIWSVITLNIIAISPWDSSITTFLTLAILGGIAVIISSFFPEKVSCASWLCGWAIGLTVLSFISSSNYIQYAFQIALAMLSGIWYVGVILDIIHKRINTFSKK</sequence>
<reference evidence="2" key="1">
    <citation type="submission" date="2019-04" db="EMBL/GenBank/DDBJ databases">
        <title>Evolution of Biomass-Degrading Anaerobic Consortia Revealed by Metagenomics.</title>
        <authorList>
            <person name="Peng X."/>
        </authorList>
    </citation>
    <scope>NUCLEOTIDE SEQUENCE</scope>
    <source>
        <strain evidence="2">SIG195</strain>
    </source>
</reference>
<dbReference type="InterPro" id="IPR009476">
    <property type="entry name" value="DUF1097"/>
</dbReference>
<feature type="transmembrane region" description="Helical" evidence="1">
    <location>
        <begin position="84"/>
        <end position="104"/>
    </location>
</feature>
<comment type="caution">
    <text evidence="2">The sequence shown here is derived from an EMBL/GenBank/DDBJ whole genome shotgun (WGS) entry which is preliminary data.</text>
</comment>
<feature type="transmembrane region" description="Helical" evidence="1">
    <location>
        <begin position="33"/>
        <end position="51"/>
    </location>
</feature>
<feature type="transmembrane region" description="Helical" evidence="1">
    <location>
        <begin position="135"/>
        <end position="157"/>
    </location>
</feature>
<keyword evidence="1" id="KW-0472">Membrane</keyword>
<evidence type="ECO:0000256" key="1">
    <source>
        <dbReference type="SAM" id="Phobius"/>
    </source>
</evidence>
<name>A0A927XAR2_9STRE</name>
<organism evidence="2 3">
    <name type="scientific">Streptococcus gallolyticus</name>
    <dbReference type="NCBI Taxonomy" id="315405"/>
    <lineage>
        <taxon>Bacteria</taxon>
        <taxon>Bacillati</taxon>
        <taxon>Bacillota</taxon>
        <taxon>Bacilli</taxon>
        <taxon>Lactobacillales</taxon>
        <taxon>Streptococcaceae</taxon>
        <taxon>Streptococcus</taxon>
    </lineage>
</organism>
<dbReference type="AlphaFoldDB" id="A0A927XAR2"/>
<accession>A0A927XAR2</accession>
<dbReference type="Pfam" id="PF06496">
    <property type="entry name" value="DUF1097"/>
    <property type="match status" value="1"/>
</dbReference>
<feature type="transmembrane region" description="Helical" evidence="1">
    <location>
        <begin position="111"/>
        <end position="129"/>
    </location>
</feature>
<feature type="transmembrane region" description="Helical" evidence="1">
    <location>
        <begin position="58"/>
        <end position="78"/>
    </location>
</feature>